<feature type="compositionally biased region" description="Acidic residues" evidence="2">
    <location>
        <begin position="972"/>
        <end position="985"/>
    </location>
</feature>
<feature type="compositionally biased region" description="Polar residues" evidence="2">
    <location>
        <begin position="144"/>
        <end position="155"/>
    </location>
</feature>
<dbReference type="AlphaFoldDB" id="A0A4Y7SLU1"/>
<comment type="caution">
    <text evidence="4">The sequence shown here is derived from an EMBL/GenBank/DDBJ whole genome shotgun (WGS) entry which is preliminary data.</text>
</comment>
<evidence type="ECO:0000256" key="1">
    <source>
        <dbReference type="SAM" id="Coils"/>
    </source>
</evidence>
<feature type="compositionally biased region" description="Polar residues" evidence="2">
    <location>
        <begin position="234"/>
        <end position="249"/>
    </location>
</feature>
<sequence>MESRVSGTTEAIQKPGNLESSGTFPGICLASAAPLLKASTDSNRIPIGLALTLDTRFPALVPVKGQVISNPPGSVDSTKILMRCHCARRTLRDHVQIQVSELPKRVVWPDTQLLPQNRANRATLAISRSFFLPTTALLDPSPHSHISTSEMSSNNRGRKSTNAGSKAKQKPKAKGKGKVQATEEPSAPTIADGDKGSFKFRMSARGRATTNPVTPQRGPAIHFDTTPTRLRGKPSTNSGFMLNRGSSGVAQDENPFVDSSSHPVPPDHADSNRSRLQDLSQLASLASDNFKTLTHSTPYAKHGATPTMQGQTTRDEGIALAKSIGYAPTAGSGFVTQQNFAENIEGEAILSWLSSEESDAVYGAAWLRGKSKETQASFDAAWNLPEVASEEKKLYPLLEKILTAISDKFVQPYLKPGIERKLKDTHDASLTHLDGENHTSPDFVVEATGSSFELPPDGKELGYTNVVSYFDAKRDGNMTGVGILRQMGVYGRQIFAQQPNRILVRSLVLSEKRAQIVQFDRAGAQYSQFVSLNKEPEIFVRMVIELFGGGSERSIGFDDSISWNIVDGRKDSGTLTFGPPGKEIVYDLIGTRPISHSFDIRGCATTIWGVTERGGVGESFIVKDSWTADGRTLEHKLLEMMKDVKGISKMVDFHVRDIKASEFRCETTMKLFTDRQASRVIMKPHGRSIEDGFSDPLEVLNALCDILVAHFEVYGKNILHRNITNKTVFLGSEGAKVGFRGVLTGFEEALNFHPKSGDTTISKEARLGTRFFQSYMILRFLTEAGVSEAPPHDHMDDLECVFNILCLLFFTRRPDGKPRDKKDKARNVVRGWDSDKPEDALAFKSALFNPASGQKEAAIKLVSKSWGVACGALFKAFWDWVYSIQQQKGEILRKHIEEQEVEQAMLITKPKESEGASVAEEQGRAVERSVEDGEENDGKDGTKEQGESIATLKLVGRMGMREDGKDPKASGDEGEDEDEDEDEEDGVFAVLQPNAPVPKKEVAFKKGLFAPLMENGMVADHYIKIIQFFITAIAKIQVCPVQNGPLDIDTDRPLKRKLDQLAELREVLEITRKKFRRTTEEEAA</sequence>
<feature type="region of interest" description="Disordered" evidence="2">
    <location>
        <begin position="910"/>
        <end position="985"/>
    </location>
</feature>
<dbReference type="InterPro" id="IPR011009">
    <property type="entry name" value="Kinase-like_dom_sf"/>
</dbReference>
<feature type="compositionally biased region" description="Basic and acidic residues" evidence="2">
    <location>
        <begin position="959"/>
        <end position="971"/>
    </location>
</feature>
<dbReference type="PANTHER" id="PTHR38248">
    <property type="entry name" value="FUNK1 6"/>
    <property type="match status" value="1"/>
</dbReference>
<feature type="compositionally biased region" description="Basic and acidic residues" evidence="2">
    <location>
        <begin position="921"/>
        <end position="946"/>
    </location>
</feature>
<proteinExistence type="predicted"/>
<dbReference type="Proteomes" id="UP000298030">
    <property type="component" value="Unassembled WGS sequence"/>
</dbReference>
<dbReference type="EMBL" id="QPFP01000095">
    <property type="protein sequence ID" value="TEB22229.1"/>
    <property type="molecule type" value="Genomic_DNA"/>
</dbReference>
<feature type="compositionally biased region" description="Basic residues" evidence="2">
    <location>
        <begin position="167"/>
        <end position="177"/>
    </location>
</feature>
<evidence type="ECO:0000313" key="5">
    <source>
        <dbReference type="Proteomes" id="UP000298030"/>
    </source>
</evidence>
<organism evidence="4 5">
    <name type="scientific">Coprinellus micaceus</name>
    <name type="common">Glistening ink-cap mushroom</name>
    <name type="synonym">Coprinus micaceus</name>
    <dbReference type="NCBI Taxonomy" id="71717"/>
    <lineage>
        <taxon>Eukaryota</taxon>
        <taxon>Fungi</taxon>
        <taxon>Dikarya</taxon>
        <taxon>Basidiomycota</taxon>
        <taxon>Agaricomycotina</taxon>
        <taxon>Agaricomycetes</taxon>
        <taxon>Agaricomycetidae</taxon>
        <taxon>Agaricales</taxon>
        <taxon>Agaricineae</taxon>
        <taxon>Psathyrellaceae</taxon>
        <taxon>Coprinellus</taxon>
    </lineage>
</organism>
<evidence type="ECO:0000256" key="2">
    <source>
        <dbReference type="SAM" id="MobiDB-lite"/>
    </source>
</evidence>
<dbReference type="PANTHER" id="PTHR38248:SF2">
    <property type="entry name" value="FUNK1 11"/>
    <property type="match status" value="1"/>
</dbReference>
<feature type="region of interest" description="Disordered" evidence="2">
    <location>
        <begin position="139"/>
        <end position="275"/>
    </location>
</feature>
<keyword evidence="5" id="KW-1185">Reference proteome</keyword>
<evidence type="ECO:0000259" key="3">
    <source>
        <dbReference type="Pfam" id="PF17667"/>
    </source>
</evidence>
<dbReference type="InterPro" id="IPR040976">
    <property type="entry name" value="Pkinase_fungal"/>
</dbReference>
<feature type="compositionally biased region" description="Basic and acidic residues" evidence="2">
    <location>
        <begin position="265"/>
        <end position="275"/>
    </location>
</feature>
<name>A0A4Y7SLU1_COPMI</name>
<protein>
    <recommendedName>
        <fullName evidence="3">Fungal-type protein kinase domain-containing protein</fullName>
    </recommendedName>
</protein>
<keyword evidence="1" id="KW-0175">Coiled coil</keyword>
<feature type="domain" description="Fungal-type protein kinase" evidence="3">
    <location>
        <begin position="462"/>
        <end position="807"/>
    </location>
</feature>
<gene>
    <name evidence="4" type="ORF">FA13DRAFT_1716249</name>
</gene>
<dbReference type="Pfam" id="PF17667">
    <property type="entry name" value="Pkinase_fungal"/>
    <property type="match status" value="1"/>
</dbReference>
<evidence type="ECO:0000313" key="4">
    <source>
        <dbReference type="EMBL" id="TEB22229.1"/>
    </source>
</evidence>
<dbReference type="OrthoDB" id="3064607at2759"/>
<accession>A0A4Y7SLU1</accession>
<feature type="coiled-coil region" evidence="1">
    <location>
        <begin position="1054"/>
        <end position="1081"/>
    </location>
</feature>
<reference evidence="4 5" key="1">
    <citation type="journal article" date="2019" name="Nat. Ecol. Evol.">
        <title>Megaphylogeny resolves global patterns of mushroom evolution.</title>
        <authorList>
            <person name="Varga T."/>
            <person name="Krizsan K."/>
            <person name="Foldi C."/>
            <person name="Dima B."/>
            <person name="Sanchez-Garcia M."/>
            <person name="Sanchez-Ramirez S."/>
            <person name="Szollosi G.J."/>
            <person name="Szarkandi J.G."/>
            <person name="Papp V."/>
            <person name="Albert L."/>
            <person name="Andreopoulos W."/>
            <person name="Angelini C."/>
            <person name="Antonin V."/>
            <person name="Barry K.W."/>
            <person name="Bougher N.L."/>
            <person name="Buchanan P."/>
            <person name="Buyck B."/>
            <person name="Bense V."/>
            <person name="Catcheside P."/>
            <person name="Chovatia M."/>
            <person name="Cooper J."/>
            <person name="Damon W."/>
            <person name="Desjardin D."/>
            <person name="Finy P."/>
            <person name="Geml J."/>
            <person name="Haridas S."/>
            <person name="Hughes K."/>
            <person name="Justo A."/>
            <person name="Karasinski D."/>
            <person name="Kautmanova I."/>
            <person name="Kiss B."/>
            <person name="Kocsube S."/>
            <person name="Kotiranta H."/>
            <person name="LaButti K.M."/>
            <person name="Lechner B.E."/>
            <person name="Liimatainen K."/>
            <person name="Lipzen A."/>
            <person name="Lukacs Z."/>
            <person name="Mihaltcheva S."/>
            <person name="Morgado L.N."/>
            <person name="Niskanen T."/>
            <person name="Noordeloos M.E."/>
            <person name="Ohm R.A."/>
            <person name="Ortiz-Santana B."/>
            <person name="Ovrebo C."/>
            <person name="Racz N."/>
            <person name="Riley R."/>
            <person name="Savchenko A."/>
            <person name="Shiryaev A."/>
            <person name="Soop K."/>
            <person name="Spirin V."/>
            <person name="Szebenyi C."/>
            <person name="Tomsovsky M."/>
            <person name="Tulloss R.E."/>
            <person name="Uehling J."/>
            <person name="Grigoriev I.V."/>
            <person name="Vagvolgyi C."/>
            <person name="Papp T."/>
            <person name="Martin F.M."/>
            <person name="Miettinen O."/>
            <person name="Hibbett D.S."/>
            <person name="Nagy L.G."/>
        </authorList>
    </citation>
    <scope>NUCLEOTIDE SEQUENCE [LARGE SCALE GENOMIC DNA]</scope>
    <source>
        <strain evidence="4 5">FP101781</strain>
    </source>
</reference>
<dbReference type="SUPFAM" id="SSF56112">
    <property type="entry name" value="Protein kinase-like (PK-like)"/>
    <property type="match status" value="1"/>
</dbReference>